<dbReference type="Proteomes" id="UP000231472">
    <property type="component" value="Unassembled WGS sequence"/>
</dbReference>
<proteinExistence type="predicted"/>
<keyword evidence="1" id="KW-0472">Membrane</keyword>
<gene>
    <name evidence="2" type="ORF">COT32_02110</name>
</gene>
<protein>
    <submittedName>
        <fullName evidence="2">Uncharacterized protein</fullName>
    </submittedName>
</protein>
<dbReference type="AlphaFoldDB" id="A0A2H0YNE0"/>
<keyword evidence="1" id="KW-0812">Transmembrane</keyword>
<dbReference type="EMBL" id="PEYC01000041">
    <property type="protein sequence ID" value="PIS40017.1"/>
    <property type="molecule type" value="Genomic_DNA"/>
</dbReference>
<keyword evidence="1" id="KW-1133">Transmembrane helix</keyword>
<feature type="transmembrane region" description="Helical" evidence="1">
    <location>
        <begin position="77"/>
        <end position="96"/>
    </location>
</feature>
<accession>A0A2H0YNE0</accession>
<evidence type="ECO:0000313" key="2">
    <source>
        <dbReference type="EMBL" id="PIS40017.1"/>
    </source>
</evidence>
<organism evidence="2 3">
    <name type="scientific">Candidatus Nealsonbacteria bacterium CG08_land_8_20_14_0_20_36_22</name>
    <dbReference type="NCBI Taxonomy" id="1974704"/>
    <lineage>
        <taxon>Bacteria</taxon>
        <taxon>Candidatus Nealsoniibacteriota</taxon>
    </lineage>
</organism>
<reference evidence="3" key="1">
    <citation type="submission" date="2017-09" db="EMBL/GenBank/DDBJ databases">
        <title>Depth-based differentiation of microbial function through sediment-hosted aquifers and enrichment of novel symbionts in the deep terrestrial subsurface.</title>
        <authorList>
            <person name="Probst A.J."/>
            <person name="Ladd B."/>
            <person name="Jarett J.K."/>
            <person name="Geller-Mcgrath D.E."/>
            <person name="Sieber C.M.K."/>
            <person name="Emerson J.B."/>
            <person name="Anantharaman K."/>
            <person name="Thomas B.C."/>
            <person name="Malmstrom R."/>
            <person name="Stieglmeier M."/>
            <person name="Klingl A."/>
            <person name="Woyke T."/>
            <person name="Ryan C.M."/>
            <person name="Banfield J.F."/>
        </authorList>
    </citation>
    <scope>NUCLEOTIDE SEQUENCE [LARGE SCALE GENOMIC DNA]</scope>
</reference>
<name>A0A2H0YNE0_9BACT</name>
<feature type="transmembrane region" description="Helical" evidence="1">
    <location>
        <begin position="42"/>
        <end position="65"/>
    </location>
</feature>
<sequence length="663" mass="75396">MLFFILEIIYPRIPGALPPQDFLLSAAPENILSLYMKYLANLSIWAAGILALIMLVYGGILYLFSTGKPGAMVTARNQIISAFFGLLLVLSSFLILKTINPEFVILKLPSLQAPQISLPPEIKPPEITAIQTSIDAEMPFSRIIEKLFETYISEYPQPKDSIEPRMLRIKNISRAVIGEDKDKGLADKLKEQSEKLKNYSGDCQCSQTRPCCEISDPGPGCKDNACHSKLGTTSDPCKKVRADIQKAEEENLKTIYKGIEIVQFDEEGQKEKITTSLVKEQTKTEEEIRFLKEWLDRLKRAEKFILECPKRSLNSLAQFYSKKDYFDSQKWITRETKFWGDVSIRYYTGKNTQNQYGSWYSVPSKEIGTDFATFYCSISGTMEQVPSYSTLTQSQQQASQLSEEEVEEVLSEEMACSKEAPVGEIIDRTKRVTQLLIDKMEVLLGKEKELIDAVDKLQALVSQCSSQRCYSYCHKMFGGACIKRAQNAPQYLEGPCPKTKIDDQLKKVQRIWQEIKDIIEGKKMSGQETPKEKVEKMGIIPLIDEIIPEILNDLEEKVRQPMHECSSKNWAEQTKSLFNCIQAKGAIKPGGKVIFDCCRIESLDNQGNLIQTVYGDCFEECYLEKGIEKHRECVQTCLDKKAQVLDDQELSRCTHELNFYCCP</sequence>
<evidence type="ECO:0000313" key="3">
    <source>
        <dbReference type="Proteomes" id="UP000231472"/>
    </source>
</evidence>
<evidence type="ECO:0000256" key="1">
    <source>
        <dbReference type="SAM" id="Phobius"/>
    </source>
</evidence>
<comment type="caution">
    <text evidence="2">The sequence shown here is derived from an EMBL/GenBank/DDBJ whole genome shotgun (WGS) entry which is preliminary data.</text>
</comment>